<reference evidence="1" key="1">
    <citation type="submission" date="2018-10" db="EMBL/GenBank/DDBJ databases">
        <authorList>
            <consortium name="Veterinary Laboratory Investigation and Response Network"/>
        </authorList>
    </citation>
    <scope>NUCLEOTIDE SEQUENCE</scope>
    <source>
        <strain evidence="1">SAL-18-VL-OH-GA-0003</strain>
    </source>
</reference>
<gene>
    <name evidence="1" type="ORF">D5Q97_24115</name>
</gene>
<accession>A0A5T9SKN0</accession>
<organism evidence="1">
    <name type="scientific">Salmonella enterica</name>
    <name type="common">Salmonella choleraesuis</name>
    <dbReference type="NCBI Taxonomy" id="28901"/>
    <lineage>
        <taxon>Bacteria</taxon>
        <taxon>Pseudomonadati</taxon>
        <taxon>Pseudomonadota</taxon>
        <taxon>Gammaproteobacteria</taxon>
        <taxon>Enterobacterales</taxon>
        <taxon>Enterobacteriaceae</taxon>
        <taxon>Salmonella</taxon>
    </lineage>
</organism>
<dbReference type="AlphaFoldDB" id="A0A5T9SKN0"/>
<proteinExistence type="predicted"/>
<dbReference type="EMBL" id="AAGHOJ010000087">
    <property type="protein sequence ID" value="EBO1428352.1"/>
    <property type="molecule type" value="Genomic_DNA"/>
</dbReference>
<comment type="caution">
    <text evidence="1">The sequence shown here is derived from an EMBL/GenBank/DDBJ whole genome shotgun (WGS) entry which is preliminary data.</text>
</comment>
<name>A0A5T9SKN0_SALER</name>
<protein>
    <submittedName>
        <fullName evidence="1">Uncharacterized protein</fullName>
    </submittedName>
</protein>
<evidence type="ECO:0000313" key="1">
    <source>
        <dbReference type="EMBL" id="EBO1428352.1"/>
    </source>
</evidence>
<sequence>MYAYYVRHHYVEPQGMKGVWLEPGKYWPTFEPGTATIWVHPDIDFHEVKGDLFLRDKEAKLMECPPNYQIKESGIIILVRNYKAAMDLLRP</sequence>